<keyword evidence="5" id="KW-0539">Nucleus</keyword>
<evidence type="ECO:0000313" key="10">
    <source>
        <dbReference type="Proteomes" id="UP000799436"/>
    </source>
</evidence>
<evidence type="ECO:0000256" key="6">
    <source>
        <dbReference type="ARBA" id="ARBA00035106"/>
    </source>
</evidence>
<evidence type="ECO:0000256" key="5">
    <source>
        <dbReference type="ARBA" id="ARBA00023242"/>
    </source>
</evidence>
<dbReference type="InterPro" id="IPR006856">
    <property type="entry name" value="MATalpha_HMGbox"/>
</dbReference>
<evidence type="ECO:0000256" key="1">
    <source>
        <dbReference type="ARBA" id="ARBA00015083"/>
    </source>
</evidence>
<sequence length="193" mass="21859">MDAMATISVTIGDKWRAGSDEVSEEYKRKAVHAKAYSLLRGSREKEDAPLDEFFRFCAPHIGIIPPEQYQELGWQIIPSTSGSGFLGYSRFPSTNTDEDQDRRACPEIQLLLICAGCWREWVTADVKRQHELDQPGYQYQPGESSEKKKHMTKNKLAKLTAKAQENNCLGVSVQQLAQWMFPVIGSDESQRMA</sequence>
<dbReference type="AlphaFoldDB" id="A0A6G1LCY8"/>
<proteinExistence type="predicted"/>
<keyword evidence="2" id="KW-0805">Transcription regulation</keyword>
<dbReference type="GO" id="GO:0005634">
    <property type="term" value="C:nucleus"/>
    <property type="evidence" value="ECO:0007669"/>
    <property type="project" value="InterPro"/>
</dbReference>
<evidence type="ECO:0000256" key="2">
    <source>
        <dbReference type="ARBA" id="ARBA00023015"/>
    </source>
</evidence>
<keyword evidence="3" id="KW-0238">DNA-binding</keyword>
<dbReference type="Pfam" id="PF04769">
    <property type="entry name" value="MATalpha_HMGbox"/>
    <property type="match status" value="1"/>
</dbReference>
<evidence type="ECO:0000256" key="3">
    <source>
        <dbReference type="ARBA" id="ARBA00023125"/>
    </source>
</evidence>
<name>A0A6G1LCY8_9PEZI</name>
<dbReference type="GO" id="GO:0008301">
    <property type="term" value="F:DNA binding, bending"/>
    <property type="evidence" value="ECO:0007669"/>
    <property type="project" value="InterPro"/>
</dbReference>
<keyword evidence="4" id="KW-0804">Transcription</keyword>
<evidence type="ECO:0000256" key="7">
    <source>
        <dbReference type="SAM" id="MobiDB-lite"/>
    </source>
</evidence>
<feature type="domain" description="Alpha box" evidence="8">
    <location>
        <begin position="7"/>
        <end position="86"/>
    </location>
</feature>
<feature type="region of interest" description="Disordered" evidence="7">
    <location>
        <begin position="135"/>
        <end position="154"/>
    </location>
</feature>
<dbReference type="GO" id="GO:0045895">
    <property type="term" value="P:positive regulation of mating-type specific transcription, DNA-templated"/>
    <property type="evidence" value="ECO:0007669"/>
    <property type="project" value="InterPro"/>
</dbReference>
<gene>
    <name evidence="9" type="ORF">EJ03DRAFT_335431</name>
</gene>
<dbReference type="EMBL" id="ML995824">
    <property type="protein sequence ID" value="KAF2770725.1"/>
    <property type="molecule type" value="Genomic_DNA"/>
</dbReference>
<evidence type="ECO:0000313" key="9">
    <source>
        <dbReference type="EMBL" id="KAF2770725.1"/>
    </source>
</evidence>
<accession>A0A6G1LCY8</accession>
<reference evidence="9" key="1">
    <citation type="journal article" date="2020" name="Stud. Mycol.">
        <title>101 Dothideomycetes genomes: a test case for predicting lifestyles and emergence of pathogens.</title>
        <authorList>
            <person name="Haridas S."/>
            <person name="Albert R."/>
            <person name="Binder M."/>
            <person name="Bloem J."/>
            <person name="Labutti K."/>
            <person name="Salamov A."/>
            <person name="Andreopoulos B."/>
            <person name="Baker S."/>
            <person name="Barry K."/>
            <person name="Bills G."/>
            <person name="Bluhm B."/>
            <person name="Cannon C."/>
            <person name="Castanera R."/>
            <person name="Culley D."/>
            <person name="Daum C."/>
            <person name="Ezra D."/>
            <person name="Gonzalez J."/>
            <person name="Henrissat B."/>
            <person name="Kuo A."/>
            <person name="Liang C."/>
            <person name="Lipzen A."/>
            <person name="Lutzoni F."/>
            <person name="Magnuson J."/>
            <person name="Mondo S."/>
            <person name="Nolan M."/>
            <person name="Ohm R."/>
            <person name="Pangilinan J."/>
            <person name="Park H.-J."/>
            <person name="Ramirez L."/>
            <person name="Alfaro M."/>
            <person name="Sun H."/>
            <person name="Tritt A."/>
            <person name="Yoshinaga Y."/>
            <person name="Zwiers L.-H."/>
            <person name="Turgeon B."/>
            <person name="Goodwin S."/>
            <person name="Spatafora J."/>
            <person name="Crous P."/>
            <person name="Grigoriev I."/>
        </authorList>
    </citation>
    <scope>NUCLEOTIDE SEQUENCE</scope>
    <source>
        <strain evidence="9">CBS 116005</strain>
    </source>
</reference>
<dbReference type="OrthoDB" id="6247875at2759"/>
<organism evidence="9 10">
    <name type="scientific">Teratosphaeria nubilosa</name>
    <dbReference type="NCBI Taxonomy" id="161662"/>
    <lineage>
        <taxon>Eukaryota</taxon>
        <taxon>Fungi</taxon>
        <taxon>Dikarya</taxon>
        <taxon>Ascomycota</taxon>
        <taxon>Pezizomycotina</taxon>
        <taxon>Dothideomycetes</taxon>
        <taxon>Dothideomycetidae</taxon>
        <taxon>Mycosphaerellales</taxon>
        <taxon>Teratosphaeriaceae</taxon>
        <taxon>Teratosphaeria</taxon>
    </lineage>
</organism>
<evidence type="ECO:0000256" key="4">
    <source>
        <dbReference type="ARBA" id="ARBA00023163"/>
    </source>
</evidence>
<dbReference type="Proteomes" id="UP000799436">
    <property type="component" value="Unassembled WGS sequence"/>
</dbReference>
<comment type="function">
    <text evidence="6">Mating type proteins are sequence specific DNA-binding proteins that act as master switches in fungal differentiation by controlling gene expression in a cell type-specific fashion. Transcriptional activator that induces the transcription of alpha-specific genes.</text>
</comment>
<keyword evidence="10" id="KW-1185">Reference proteome</keyword>
<protein>
    <recommendedName>
        <fullName evidence="1">Mating-type protein MAT-1</fullName>
    </recommendedName>
</protein>
<evidence type="ECO:0000259" key="8">
    <source>
        <dbReference type="Pfam" id="PF04769"/>
    </source>
</evidence>